<proteinExistence type="predicted"/>
<sequence length="79" mass="8698">MYGWEKHSLVGNPLFMIIPEAFHTAHDIGFSRFLKTEKPTLLGKPLALSICHASGGSLSAEHTIYAEKKEGKWAFGALI</sequence>
<name>A0A6F8T8K0_9GAMM</name>
<dbReference type="Proteomes" id="UP000502894">
    <property type="component" value="Chromosome"/>
</dbReference>
<evidence type="ECO:0000313" key="1">
    <source>
        <dbReference type="EMBL" id="BCA97014.1"/>
    </source>
</evidence>
<dbReference type="Gene3D" id="3.30.450.20">
    <property type="entry name" value="PAS domain"/>
    <property type="match status" value="1"/>
</dbReference>
<dbReference type="InterPro" id="IPR035965">
    <property type="entry name" value="PAS-like_dom_sf"/>
</dbReference>
<accession>A0A6F8T8K0</accession>
<dbReference type="KEGG" id="lant:TUM19329_33750"/>
<evidence type="ECO:0000313" key="2">
    <source>
        <dbReference type="Proteomes" id="UP000502894"/>
    </source>
</evidence>
<organism evidence="1 2">
    <name type="scientific">Legionella antarctica</name>
    <dbReference type="NCBI Taxonomy" id="2708020"/>
    <lineage>
        <taxon>Bacteria</taxon>
        <taxon>Pseudomonadati</taxon>
        <taxon>Pseudomonadota</taxon>
        <taxon>Gammaproteobacteria</taxon>
        <taxon>Legionellales</taxon>
        <taxon>Legionellaceae</taxon>
        <taxon>Legionella</taxon>
    </lineage>
</organism>
<dbReference type="SUPFAM" id="SSF55785">
    <property type="entry name" value="PYP-like sensor domain (PAS domain)"/>
    <property type="match status" value="1"/>
</dbReference>
<protein>
    <submittedName>
        <fullName evidence="1">Uncharacterized protein</fullName>
    </submittedName>
</protein>
<reference evidence="1" key="1">
    <citation type="journal article" date="2020" name="Microbiol. Resour. Announc.">
        <title>Complete Genome Sequence of Novel Psychrotolerant Legionella Strain TUM19329, Isolated from Antarctic Lake Sediment.</title>
        <authorList>
            <person name="Shimada S."/>
            <person name="Nakai R."/>
            <person name="Aoki K."/>
            <person name="Shimoeda N."/>
            <person name="Ohno G."/>
            <person name="Miyazaki Y."/>
            <person name="Kudoh S."/>
            <person name="Imura S."/>
            <person name="Watanabe K."/>
            <person name="Ishii Y."/>
            <person name="Tateda K."/>
        </authorList>
    </citation>
    <scope>NUCLEOTIDE SEQUENCE [LARGE SCALE GENOMIC DNA]</scope>
    <source>
        <strain evidence="1">TUM19329</strain>
    </source>
</reference>
<dbReference type="EMBL" id="AP022839">
    <property type="protein sequence ID" value="BCA97014.1"/>
    <property type="molecule type" value="Genomic_DNA"/>
</dbReference>
<gene>
    <name evidence="1" type="ORF">TUM19329_33750</name>
</gene>
<dbReference type="AlphaFoldDB" id="A0A6F8T8K0"/>
<keyword evidence="2" id="KW-1185">Reference proteome</keyword>